<dbReference type="AlphaFoldDB" id="A0A218WDF2"/>
<dbReference type="EMBL" id="MTKT01004609">
    <property type="protein sequence ID" value="OWM70706.1"/>
    <property type="molecule type" value="Genomic_DNA"/>
</dbReference>
<protein>
    <submittedName>
        <fullName evidence="2">Uncharacterized protein</fullName>
    </submittedName>
</protein>
<sequence length="136" mass="15659">MNFNDAAANIYFHQQPRCDPDDRLPSDPQQHIRSVLEQVQDDRKQEKGQGLHKHVDEQASAAEVPCLQHLRVLCGMWDTGVAWEQRLGLSEHVNRRDQSLLHRRILGVGKMGDEGRRNHQVSQIFRGTFFGRLISP</sequence>
<reference evidence="3" key="1">
    <citation type="journal article" date="2017" name="Plant J.">
        <title>The pomegranate (Punica granatum L.) genome and the genomics of punicalagin biosynthesis.</title>
        <authorList>
            <person name="Qin G."/>
            <person name="Xu C."/>
            <person name="Ming R."/>
            <person name="Tang H."/>
            <person name="Guyot R."/>
            <person name="Kramer E.M."/>
            <person name="Hu Y."/>
            <person name="Yi X."/>
            <person name="Qi Y."/>
            <person name="Xu X."/>
            <person name="Gao Z."/>
            <person name="Pan H."/>
            <person name="Jian J."/>
            <person name="Tian Y."/>
            <person name="Yue Z."/>
            <person name="Xu Y."/>
        </authorList>
    </citation>
    <scope>NUCLEOTIDE SEQUENCE [LARGE SCALE GENOMIC DNA]</scope>
    <source>
        <strain evidence="3">cv. Dabenzi</strain>
    </source>
</reference>
<feature type="region of interest" description="Disordered" evidence="1">
    <location>
        <begin position="15"/>
        <end position="58"/>
    </location>
</feature>
<evidence type="ECO:0000313" key="2">
    <source>
        <dbReference type="EMBL" id="OWM70706.1"/>
    </source>
</evidence>
<gene>
    <name evidence="2" type="ORF">CDL15_Pgr014379</name>
</gene>
<comment type="caution">
    <text evidence="2">The sequence shown here is derived from an EMBL/GenBank/DDBJ whole genome shotgun (WGS) entry which is preliminary data.</text>
</comment>
<evidence type="ECO:0000256" key="1">
    <source>
        <dbReference type="SAM" id="MobiDB-lite"/>
    </source>
</evidence>
<feature type="compositionally biased region" description="Basic and acidic residues" evidence="1">
    <location>
        <begin position="16"/>
        <end position="25"/>
    </location>
</feature>
<accession>A0A218WDF2</accession>
<dbReference type="Proteomes" id="UP000197138">
    <property type="component" value="Unassembled WGS sequence"/>
</dbReference>
<evidence type="ECO:0000313" key="3">
    <source>
        <dbReference type="Proteomes" id="UP000197138"/>
    </source>
</evidence>
<proteinExistence type="predicted"/>
<name>A0A218WDF2_PUNGR</name>
<organism evidence="2 3">
    <name type="scientific">Punica granatum</name>
    <name type="common">Pomegranate</name>
    <dbReference type="NCBI Taxonomy" id="22663"/>
    <lineage>
        <taxon>Eukaryota</taxon>
        <taxon>Viridiplantae</taxon>
        <taxon>Streptophyta</taxon>
        <taxon>Embryophyta</taxon>
        <taxon>Tracheophyta</taxon>
        <taxon>Spermatophyta</taxon>
        <taxon>Magnoliopsida</taxon>
        <taxon>eudicotyledons</taxon>
        <taxon>Gunneridae</taxon>
        <taxon>Pentapetalae</taxon>
        <taxon>rosids</taxon>
        <taxon>malvids</taxon>
        <taxon>Myrtales</taxon>
        <taxon>Lythraceae</taxon>
        <taxon>Punica</taxon>
    </lineage>
</organism>
<feature type="compositionally biased region" description="Basic and acidic residues" evidence="1">
    <location>
        <begin position="40"/>
        <end position="57"/>
    </location>
</feature>